<dbReference type="InterPro" id="IPR002044">
    <property type="entry name" value="CBM20"/>
</dbReference>
<dbReference type="CDD" id="cd00118">
    <property type="entry name" value="LysM"/>
    <property type="match status" value="1"/>
</dbReference>
<dbReference type="Gene3D" id="3.10.350.10">
    <property type="entry name" value="LysM domain"/>
    <property type="match status" value="1"/>
</dbReference>
<keyword evidence="4" id="KW-0624">Polysaccharide degradation</keyword>
<evidence type="ECO:0000256" key="2">
    <source>
        <dbReference type="ARBA" id="ARBA00023180"/>
    </source>
</evidence>
<dbReference type="InterPro" id="IPR036779">
    <property type="entry name" value="LysM_dom_sf"/>
</dbReference>
<dbReference type="VEuPathDB" id="FungiDB:BTJ68_11198"/>
<feature type="domain" description="CBM20" evidence="6">
    <location>
        <begin position="509"/>
        <end position="616"/>
    </location>
</feature>
<dbReference type="PROSITE" id="PS51782">
    <property type="entry name" value="LYSM"/>
    <property type="match status" value="1"/>
</dbReference>
<accession>A0A3M6Y4R3</accession>
<keyword evidence="2" id="KW-0325">Glycoprotein</keyword>
<dbReference type="Pfam" id="PF01476">
    <property type="entry name" value="LysM"/>
    <property type="match status" value="1"/>
</dbReference>
<evidence type="ECO:0000259" key="6">
    <source>
        <dbReference type="PROSITE" id="PS51166"/>
    </source>
</evidence>
<dbReference type="InterPro" id="IPR018392">
    <property type="entry name" value="LysM"/>
</dbReference>
<dbReference type="InterPro" id="IPR034836">
    <property type="entry name" value="CBM20_glucoamylase"/>
</dbReference>
<dbReference type="PANTHER" id="PTHR15048:SF0">
    <property type="entry name" value="STARCH-BINDING DOMAIN-CONTAINING PROTEIN 1"/>
    <property type="match status" value="1"/>
</dbReference>
<comment type="caution">
    <text evidence="8">The sequence shown here is derived from an EMBL/GenBank/DDBJ whole genome shotgun (WGS) entry which is preliminary data.</text>
</comment>
<dbReference type="PROSITE" id="PS51166">
    <property type="entry name" value="CBM20"/>
    <property type="match status" value="2"/>
</dbReference>
<organism evidence="8 9">
    <name type="scientific">Hortaea werneckii</name>
    <name type="common">Black yeast</name>
    <name type="synonym">Cladosporium werneckii</name>
    <dbReference type="NCBI Taxonomy" id="91943"/>
    <lineage>
        <taxon>Eukaryota</taxon>
        <taxon>Fungi</taxon>
        <taxon>Dikarya</taxon>
        <taxon>Ascomycota</taxon>
        <taxon>Pezizomycotina</taxon>
        <taxon>Dothideomycetes</taxon>
        <taxon>Dothideomycetidae</taxon>
        <taxon>Mycosphaerellales</taxon>
        <taxon>Teratosphaeriaceae</taxon>
        <taxon>Hortaea</taxon>
    </lineage>
</organism>
<evidence type="ECO:0000259" key="7">
    <source>
        <dbReference type="PROSITE" id="PS51782"/>
    </source>
</evidence>
<dbReference type="AlphaFoldDB" id="A0A3M6Y4R3"/>
<evidence type="ECO:0000256" key="5">
    <source>
        <dbReference type="SAM" id="SignalP"/>
    </source>
</evidence>
<dbReference type="GO" id="GO:2001070">
    <property type="term" value="F:starch binding"/>
    <property type="evidence" value="ECO:0007669"/>
    <property type="project" value="InterPro"/>
</dbReference>
<dbReference type="PANTHER" id="PTHR15048">
    <property type="entry name" value="STARCH-BINDING DOMAIN-CONTAINING PROTEIN 1"/>
    <property type="match status" value="1"/>
</dbReference>
<keyword evidence="1 5" id="KW-0732">Signal</keyword>
<dbReference type="Proteomes" id="UP000282582">
    <property type="component" value="Unassembled WGS sequence"/>
</dbReference>
<dbReference type="EMBL" id="QWIK01001057">
    <property type="protein sequence ID" value="RMX98022.1"/>
    <property type="molecule type" value="Genomic_DNA"/>
</dbReference>
<name>A0A3M6Y4R3_HORWE</name>
<evidence type="ECO:0000256" key="4">
    <source>
        <dbReference type="ARBA" id="ARBA00023326"/>
    </source>
</evidence>
<feature type="domain" description="LysM" evidence="7">
    <location>
        <begin position="351"/>
        <end position="397"/>
    </location>
</feature>
<evidence type="ECO:0000256" key="3">
    <source>
        <dbReference type="ARBA" id="ARBA00023277"/>
    </source>
</evidence>
<dbReference type="SMART" id="SM00257">
    <property type="entry name" value="LysM"/>
    <property type="match status" value="1"/>
</dbReference>
<sequence>MNLTTFYVLVLLPCFVLTDVTLFNGAQDVVFEDAPAGCLAAFDQPLVCDDKVQLLGYDIDSLEFSETALDALCSKECGRSLLALRQLVSSACSEYDIPFNGAYISAVDVVDLFEYKFNMSCLADTRGEFCLIVEQHWDVDSLDLNGQATWPAYTEKIYLDFSDGNYDGSPAEDVDGTLLDLSDDPITWPEWLSQLQLDDSGEDYFLEPISPDWRGHGHDATTVYDLAINYKAPSAALLHLNAVRANHIESGSYCAPLPCEVTMITSRTGAENLIQSFGNITVTQFWAWNDYMDPKNLRPGLDDECGNLLAGFAYCVAPVDGKSINPLPTTSRTSMVTPSPTQDGLSESCNEFYFVKSGDGCYNIAKSYGISLKDFYAYNPSVLGDCLKLLANFYVCVGVTEVCSIDVTFKTIYSTGWGESISVVGSLPELGGWDAIKGKSLTATSSADGSIHWEGTVRLPADTEVSYKFVKTGIDGTLSWEQDPNRVTRTSSCNGPTIERGGSWHSGDSASCSTVFVTFEVTARTSYGESLFVIGSVPNLGEWNTENVIPLSAEEYTEADPVWKTAIAFGLGETAQYKYLKIGLDGVLQWESDPNRQILVPQDCGTAAVQRGVFQQ</sequence>
<dbReference type="SUPFAM" id="SSF54106">
    <property type="entry name" value="LysM domain"/>
    <property type="match status" value="1"/>
</dbReference>
<reference evidence="8 9" key="1">
    <citation type="journal article" date="2018" name="BMC Genomics">
        <title>Genomic evidence for intraspecific hybridization in a clonal and extremely halotolerant yeast.</title>
        <authorList>
            <person name="Gostincar C."/>
            <person name="Stajich J.E."/>
            <person name="Zupancic J."/>
            <person name="Zalar P."/>
            <person name="Gunde-Cimerman N."/>
        </authorList>
    </citation>
    <scope>NUCLEOTIDE SEQUENCE [LARGE SCALE GENOMIC DNA]</scope>
    <source>
        <strain evidence="8 9">EXF-6654</strain>
    </source>
</reference>
<feature type="chain" id="PRO_5018227101" description="CBM20 domain-containing protein" evidence="5">
    <location>
        <begin position="19"/>
        <end position="616"/>
    </location>
</feature>
<feature type="signal peptide" evidence="5">
    <location>
        <begin position="1"/>
        <end position="18"/>
    </location>
</feature>
<dbReference type="Gene3D" id="2.60.40.10">
    <property type="entry name" value="Immunoglobulins"/>
    <property type="match status" value="2"/>
</dbReference>
<dbReference type="CDD" id="cd05811">
    <property type="entry name" value="CBM20_glucoamylase"/>
    <property type="match status" value="1"/>
</dbReference>
<dbReference type="Pfam" id="PF00686">
    <property type="entry name" value="CBM_20"/>
    <property type="match status" value="2"/>
</dbReference>
<evidence type="ECO:0008006" key="10">
    <source>
        <dbReference type="Google" id="ProtNLM"/>
    </source>
</evidence>
<dbReference type="InterPro" id="IPR013784">
    <property type="entry name" value="Carb-bd-like_fold"/>
</dbReference>
<evidence type="ECO:0000256" key="1">
    <source>
        <dbReference type="ARBA" id="ARBA00022729"/>
    </source>
</evidence>
<proteinExistence type="predicted"/>
<dbReference type="InterPro" id="IPR013783">
    <property type="entry name" value="Ig-like_fold"/>
</dbReference>
<keyword evidence="3" id="KW-0119">Carbohydrate metabolism</keyword>
<evidence type="ECO:0000313" key="8">
    <source>
        <dbReference type="EMBL" id="RMX98022.1"/>
    </source>
</evidence>
<evidence type="ECO:0000313" key="9">
    <source>
        <dbReference type="Proteomes" id="UP000282582"/>
    </source>
</evidence>
<protein>
    <recommendedName>
        <fullName evidence="10">CBM20 domain-containing protein</fullName>
    </recommendedName>
</protein>
<dbReference type="SUPFAM" id="SSF49452">
    <property type="entry name" value="Starch-binding domain-like"/>
    <property type="match status" value="2"/>
</dbReference>
<dbReference type="GO" id="GO:0016020">
    <property type="term" value="C:membrane"/>
    <property type="evidence" value="ECO:0007669"/>
    <property type="project" value="TreeGrafter"/>
</dbReference>
<feature type="domain" description="CBM20" evidence="6">
    <location>
        <begin position="399"/>
        <end position="506"/>
    </location>
</feature>
<gene>
    <name evidence="8" type="ORF">D0868_10327</name>
</gene>
<dbReference type="SMART" id="SM01065">
    <property type="entry name" value="CBM_2"/>
    <property type="match status" value="2"/>
</dbReference>
<dbReference type="GO" id="GO:0000272">
    <property type="term" value="P:polysaccharide catabolic process"/>
    <property type="evidence" value="ECO:0007669"/>
    <property type="project" value="UniProtKB-KW"/>
</dbReference>